<feature type="domain" description="HNH endonuclease 5" evidence="1">
    <location>
        <begin position="26"/>
        <end position="77"/>
    </location>
</feature>
<evidence type="ECO:0000313" key="2">
    <source>
        <dbReference type="EMBL" id="CAA9521295.1"/>
    </source>
</evidence>
<dbReference type="InterPro" id="IPR003615">
    <property type="entry name" value="HNH_nuc"/>
</dbReference>
<dbReference type="InterPro" id="IPR029471">
    <property type="entry name" value="HNH_5"/>
</dbReference>
<dbReference type="Gene3D" id="1.10.30.50">
    <property type="match status" value="1"/>
</dbReference>
<organism evidence="2">
    <name type="scientific">uncultured Solirubrobacteraceae bacterium</name>
    <dbReference type="NCBI Taxonomy" id="1162706"/>
    <lineage>
        <taxon>Bacteria</taxon>
        <taxon>Bacillati</taxon>
        <taxon>Actinomycetota</taxon>
        <taxon>Thermoleophilia</taxon>
        <taxon>Solirubrobacterales</taxon>
        <taxon>Solirubrobacteraceae</taxon>
        <taxon>environmental samples</taxon>
    </lineage>
</organism>
<dbReference type="AlphaFoldDB" id="A0A6J4TG83"/>
<dbReference type="CDD" id="cd00085">
    <property type="entry name" value="HNHc"/>
    <property type="match status" value="1"/>
</dbReference>
<proteinExistence type="predicted"/>
<evidence type="ECO:0000259" key="1">
    <source>
        <dbReference type="Pfam" id="PF14279"/>
    </source>
</evidence>
<reference evidence="2" key="1">
    <citation type="submission" date="2020-02" db="EMBL/GenBank/DDBJ databases">
        <authorList>
            <person name="Meier V. D."/>
        </authorList>
    </citation>
    <scope>NUCLEOTIDE SEQUENCE</scope>
    <source>
        <strain evidence="2">AVDCRST_MAG30</strain>
    </source>
</reference>
<dbReference type="InterPro" id="IPR052892">
    <property type="entry name" value="NA-targeting_endonuclease"/>
</dbReference>
<dbReference type="EMBL" id="CADCVS010000393">
    <property type="protein sequence ID" value="CAA9521295.1"/>
    <property type="molecule type" value="Genomic_DNA"/>
</dbReference>
<accession>A0A6J4TG83</accession>
<dbReference type="PANTHER" id="PTHR33877">
    <property type="entry name" value="SLL1193 PROTEIN"/>
    <property type="match status" value="1"/>
</dbReference>
<protein>
    <recommendedName>
        <fullName evidence="1">HNH endonuclease 5 domain-containing protein</fullName>
    </recommendedName>
</protein>
<name>A0A6J4TG83_9ACTN</name>
<dbReference type="Pfam" id="PF14279">
    <property type="entry name" value="HNH_5"/>
    <property type="match status" value="1"/>
</dbReference>
<sequence>MPTPPAPALPRAERLRRSLARDGEECVWCRRALPDGHRDLSVEHVVPRLKGGPAWAENEVVACRACNRSRGHTAPAAWLERCEQRGLRPNRAAIEASLRRLDEAIAQRGGQRRARPYLAGQLRRLGL</sequence>
<dbReference type="PANTHER" id="PTHR33877:SF2">
    <property type="entry name" value="OS07G0170200 PROTEIN"/>
    <property type="match status" value="1"/>
</dbReference>
<gene>
    <name evidence="2" type="ORF">AVDCRST_MAG30-3060</name>
</gene>